<dbReference type="PANTHER" id="PTHR42732">
    <property type="entry name" value="BETA-GALACTOSIDASE"/>
    <property type="match status" value="1"/>
</dbReference>
<dbReference type="InterPro" id="IPR051913">
    <property type="entry name" value="GH2_Domain-Containing"/>
</dbReference>
<dbReference type="InterPro" id="IPR017853">
    <property type="entry name" value="GH"/>
</dbReference>
<dbReference type="Pfam" id="PF00703">
    <property type="entry name" value="Glyco_hydro_2"/>
    <property type="match status" value="1"/>
</dbReference>
<dbReference type="Gene3D" id="3.20.20.80">
    <property type="entry name" value="Glycosidases"/>
    <property type="match status" value="1"/>
</dbReference>
<dbReference type="InterPro" id="IPR006103">
    <property type="entry name" value="Glyco_hydro_2_cat"/>
</dbReference>
<evidence type="ECO:0000259" key="5">
    <source>
        <dbReference type="Pfam" id="PF02836"/>
    </source>
</evidence>
<dbReference type="SUPFAM" id="SSF49303">
    <property type="entry name" value="beta-Galactosidase/glucuronidase domain"/>
    <property type="match status" value="1"/>
</dbReference>
<proteinExistence type="inferred from homology"/>
<dbReference type="InterPro" id="IPR013783">
    <property type="entry name" value="Ig-like_fold"/>
</dbReference>
<dbReference type="Gene3D" id="2.60.40.10">
    <property type="entry name" value="Immunoglobulins"/>
    <property type="match status" value="1"/>
</dbReference>
<feature type="domain" description="Glycoside hydrolase family 2 immunoglobulin-like beta-sandwich" evidence="4">
    <location>
        <begin position="181"/>
        <end position="288"/>
    </location>
</feature>
<feature type="domain" description="Glycoside hydrolase family 2 catalytic" evidence="5">
    <location>
        <begin position="295"/>
        <end position="587"/>
    </location>
</feature>
<dbReference type="SUPFAM" id="SSF51445">
    <property type="entry name" value="(Trans)glycosidases"/>
    <property type="match status" value="1"/>
</dbReference>
<dbReference type="PANTHER" id="PTHR42732:SF3">
    <property type="entry name" value="HYDROLASE"/>
    <property type="match status" value="1"/>
</dbReference>
<comment type="caution">
    <text evidence="7">The sequence shown here is derived from an EMBL/GenBank/DDBJ whole genome shotgun (WGS) entry which is preliminary data.</text>
</comment>
<organism evidence="7 8">
    <name type="scientific">Alkalibacterium iburiense</name>
    <dbReference type="NCBI Taxonomy" id="290589"/>
    <lineage>
        <taxon>Bacteria</taxon>
        <taxon>Bacillati</taxon>
        <taxon>Bacillota</taxon>
        <taxon>Bacilli</taxon>
        <taxon>Lactobacillales</taxon>
        <taxon>Carnobacteriaceae</taxon>
        <taxon>Alkalibacterium</taxon>
    </lineage>
</organism>
<name>A0ABP3H9C0_9LACT</name>
<sequence length="598" mass="69849">MIRNEYPRPQFVRKDWINLNGEWDFTYDDENKGLKEKWYLSDKLFDKKIEVPYVYQSKLSGINDQGNHETVWYKKEFTLPDGYKEKELILHFGAVDYYAEVFINGHKAGEHKGGHTSFSLDITPYITGNEEIIVIRVHDPRTNEMIPRGKQIWEEKPLGIWYTNTTGIWQSVWIEPVNENHIQSIYFTPDIDSGQVQVKTYLNGTVENKKIEYTVSFKEKTIIKTTFDLYSSIHTASFDIHQKTIFRTSHHHNGWHWTPETPNLFDVEIKLLENENILDNVKSYFGMRKIHTENGLVYLNNKPYYQKLVLDQGYWPESLMTAPSDNALKYDIEISKEMGFNGCRKHQKVEDPRFLYWADKLGFLVWGESASAQFFDESSVPLATNEWLEIIKRDYNHPSIVTWVPFNESWGVNDIGRDKQQQHYSLGLYHLIHSLDTTRPVISNDGWEMTRSDIGAVHHYGHGEAEEREKYEKFKFDIRILDAILDSKSANRSIYASGFSHQGEPILLTEFGGIGYKKGEQEGWGYSSVDNEEQFLSEYKRVIEAVYDSEVIAGFCYTQLYDVEQEINGLLTYDRNPKADVSKVKEINNSPHFKFKKG</sequence>
<dbReference type="InterPro" id="IPR006104">
    <property type="entry name" value="Glyco_hydro_2_N"/>
</dbReference>
<comment type="similarity">
    <text evidence="1">Belongs to the glycosyl hydrolase 2 family.</text>
</comment>
<gene>
    <name evidence="7" type="ORF">GCM10008932_16950</name>
</gene>
<protein>
    <submittedName>
        <fullName evidence="7">Glycoside hydrolase family 2 TIM barrel-domain containing protein</fullName>
    </submittedName>
</protein>
<dbReference type="EMBL" id="BAAACW010000108">
    <property type="protein sequence ID" value="GAA0365342.1"/>
    <property type="molecule type" value="Genomic_DNA"/>
</dbReference>
<evidence type="ECO:0000256" key="3">
    <source>
        <dbReference type="ARBA" id="ARBA00023295"/>
    </source>
</evidence>
<evidence type="ECO:0000259" key="4">
    <source>
        <dbReference type="Pfam" id="PF00703"/>
    </source>
</evidence>
<dbReference type="InterPro" id="IPR006102">
    <property type="entry name" value="Ig-like_GH2"/>
</dbReference>
<dbReference type="GO" id="GO:0016787">
    <property type="term" value="F:hydrolase activity"/>
    <property type="evidence" value="ECO:0007669"/>
    <property type="project" value="UniProtKB-KW"/>
</dbReference>
<dbReference type="SUPFAM" id="SSF49785">
    <property type="entry name" value="Galactose-binding domain-like"/>
    <property type="match status" value="1"/>
</dbReference>
<evidence type="ECO:0000256" key="2">
    <source>
        <dbReference type="ARBA" id="ARBA00022801"/>
    </source>
</evidence>
<reference evidence="8" key="1">
    <citation type="journal article" date="2019" name="Int. J. Syst. Evol. Microbiol.">
        <title>The Global Catalogue of Microorganisms (GCM) 10K type strain sequencing project: providing services to taxonomists for standard genome sequencing and annotation.</title>
        <authorList>
            <consortium name="The Broad Institute Genomics Platform"/>
            <consortium name="The Broad Institute Genome Sequencing Center for Infectious Disease"/>
            <person name="Wu L."/>
            <person name="Ma J."/>
        </authorList>
    </citation>
    <scope>NUCLEOTIDE SEQUENCE [LARGE SCALE GENOMIC DNA]</scope>
    <source>
        <strain evidence="8">JCM 12662</strain>
    </source>
</reference>
<keyword evidence="8" id="KW-1185">Reference proteome</keyword>
<accession>A0ABP3H9C0</accession>
<evidence type="ECO:0000259" key="6">
    <source>
        <dbReference type="Pfam" id="PF02837"/>
    </source>
</evidence>
<dbReference type="Pfam" id="PF02836">
    <property type="entry name" value="Glyco_hydro_2_C"/>
    <property type="match status" value="1"/>
</dbReference>
<keyword evidence="2 7" id="KW-0378">Hydrolase</keyword>
<dbReference type="InterPro" id="IPR008979">
    <property type="entry name" value="Galactose-bd-like_sf"/>
</dbReference>
<evidence type="ECO:0000313" key="7">
    <source>
        <dbReference type="EMBL" id="GAA0365342.1"/>
    </source>
</evidence>
<dbReference type="Proteomes" id="UP001501166">
    <property type="component" value="Unassembled WGS sequence"/>
</dbReference>
<dbReference type="RefSeq" id="WP_343755655.1">
    <property type="nucleotide sequence ID" value="NZ_BAAACW010000108.1"/>
</dbReference>
<feature type="domain" description="Glycosyl hydrolases family 2 sugar binding" evidence="6">
    <location>
        <begin position="18"/>
        <end position="139"/>
    </location>
</feature>
<dbReference type="Gene3D" id="2.60.120.260">
    <property type="entry name" value="Galactose-binding domain-like"/>
    <property type="match status" value="1"/>
</dbReference>
<evidence type="ECO:0000256" key="1">
    <source>
        <dbReference type="ARBA" id="ARBA00007401"/>
    </source>
</evidence>
<dbReference type="Pfam" id="PF02837">
    <property type="entry name" value="Glyco_hydro_2_N"/>
    <property type="match status" value="1"/>
</dbReference>
<dbReference type="InterPro" id="IPR036156">
    <property type="entry name" value="Beta-gal/glucu_dom_sf"/>
</dbReference>
<keyword evidence="3" id="KW-0326">Glycosidase</keyword>
<evidence type="ECO:0000313" key="8">
    <source>
        <dbReference type="Proteomes" id="UP001501166"/>
    </source>
</evidence>